<organism evidence="2 3">
    <name type="scientific">Deminuibacter soli</name>
    <dbReference type="NCBI Taxonomy" id="2291815"/>
    <lineage>
        <taxon>Bacteria</taxon>
        <taxon>Pseudomonadati</taxon>
        <taxon>Bacteroidota</taxon>
        <taxon>Chitinophagia</taxon>
        <taxon>Chitinophagales</taxon>
        <taxon>Chitinophagaceae</taxon>
        <taxon>Deminuibacter</taxon>
    </lineage>
</organism>
<reference evidence="2 3" key="1">
    <citation type="submission" date="2018-08" db="EMBL/GenBank/DDBJ databases">
        <title>Chitinophagaceae sp. K23C18032701, a novel bacterium isolated from forest soil.</title>
        <authorList>
            <person name="Wang C."/>
        </authorList>
    </citation>
    <scope>NUCLEOTIDE SEQUENCE [LARGE SCALE GENOMIC DNA]</scope>
    <source>
        <strain evidence="2 3">K23C18032701</strain>
    </source>
</reference>
<dbReference type="AlphaFoldDB" id="A0A3E1NE74"/>
<keyword evidence="3" id="KW-1185">Reference proteome</keyword>
<dbReference type="OrthoDB" id="4205621at2"/>
<dbReference type="InterPro" id="IPR014710">
    <property type="entry name" value="RmlC-like_jellyroll"/>
</dbReference>
<dbReference type="InterPro" id="IPR037923">
    <property type="entry name" value="HTH-like"/>
</dbReference>
<dbReference type="Proteomes" id="UP000261284">
    <property type="component" value="Unassembled WGS sequence"/>
</dbReference>
<dbReference type="GO" id="GO:0003677">
    <property type="term" value="F:DNA binding"/>
    <property type="evidence" value="ECO:0007669"/>
    <property type="project" value="UniProtKB-KW"/>
</dbReference>
<dbReference type="EMBL" id="QTJU01000011">
    <property type="protein sequence ID" value="RFM26144.1"/>
    <property type="molecule type" value="Genomic_DNA"/>
</dbReference>
<keyword evidence="1" id="KW-0238">DNA-binding</keyword>
<accession>A0A3E1NE74</accession>
<proteinExistence type="predicted"/>
<gene>
    <name evidence="2" type="ORF">DXN05_21310</name>
</gene>
<evidence type="ECO:0000256" key="1">
    <source>
        <dbReference type="ARBA" id="ARBA00023125"/>
    </source>
</evidence>
<dbReference type="SUPFAM" id="SSF51215">
    <property type="entry name" value="Regulatory protein AraC"/>
    <property type="match status" value="1"/>
</dbReference>
<evidence type="ECO:0000313" key="2">
    <source>
        <dbReference type="EMBL" id="RFM26144.1"/>
    </source>
</evidence>
<protein>
    <submittedName>
        <fullName evidence="2">Uncharacterized protein</fullName>
    </submittedName>
</protein>
<sequence>MIKAYKLYTGEDGHSHVISGYVEQLHLSEAIGIRFQETEAHSHYDWHTAPDLQYVITLTGTLEFTCKNECFTIHPGDVLIALDTTGSGHKWQLIDNAPWKRAYVLFENPAKINFIPGE</sequence>
<comment type="caution">
    <text evidence="2">The sequence shown here is derived from an EMBL/GenBank/DDBJ whole genome shotgun (WGS) entry which is preliminary data.</text>
</comment>
<evidence type="ECO:0000313" key="3">
    <source>
        <dbReference type="Proteomes" id="UP000261284"/>
    </source>
</evidence>
<dbReference type="Gene3D" id="2.60.120.10">
    <property type="entry name" value="Jelly Rolls"/>
    <property type="match status" value="1"/>
</dbReference>
<name>A0A3E1NE74_9BACT</name>
<dbReference type="RefSeq" id="WP_116849323.1">
    <property type="nucleotide sequence ID" value="NZ_QTJU01000011.1"/>
</dbReference>